<reference evidence="6 7" key="1">
    <citation type="journal article" date="2023" name="Plants (Basel)">
        <title>Bridging the Gap: Combining Genomics and Transcriptomics Approaches to Understand Stylosanthes scabra, an Orphan Legume from the Brazilian Caatinga.</title>
        <authorList>
            <person name="Ferreira-Neto J.R.C."/>
            <person name="da Silva M.D."/>
            <person name="Binneck E."/>
            <person name="de Melo N.F."/>
            <person name="da Silva R.H."/>
            <person name="de Melo A.L.T.M."/>
            <person name="Pandolfi V."/>
            <person name="Bustamante F.O."/>
            <person name="Brasileiro-Vidal A.C."/>
            <person name="Benko-Iseppon A.M."/>
        </authorList>
    </citation>
    <scope>NUCLEOTIDE SEQUENCE [LARGE SCALE GENOMIC DNA]</scope>
    <source>
        <tissue evidence="6">Leaves</tissue>
    </source>
</reference>
<accession>A0ABU6VG89</accession>
<feature type="compositionally biased region" description="Polar residues" evidence="3">
    <location>
        <begin position="299"/>
        <end position="322"/>
    </location>
</feature>
<dbReference type="SMART" id="SM00717">
    <property type="entry name" value="SANT"/>
    <property type="match status" value="1"/>
</dbReference>
<feature type="compositionally biased region" description="Basic and acidic residues" evidence="3">
    <location>
        <begin position="526"/>
        <end position="545"/>
    </location>
</feature>
<name>A0ABU6VG89_9FABA</name>
<dbReference type="PANTHER" id="PTHR47206:SF1">
    <property type="entry name" value="HOMEODOMAIN-LIKE SUPERFAMILY PROTEIN"/>
    <property type="match status" value="1"/>
</dbReference>
<evidence type="ECO:0000259" key="4">
    <source>
        <dbReference type="PROSITE" id="PS50090"/>
    </source>
</evidence>
<dbReference type="InterPro" id="IPR009057">
    <property type="entry name" value="Homeodomain-like_sf"/>
</dbReference>
<dbReference type="InterPro" id="IPR001005">
    <property type="entry name" value="SANT/Myb"/>
</dbReference>
<sequence length="586" mass="62994">MPEKSRKVPFTEQDSAKLLERYDATTVLTLLQELAHYPHAKIDWNELVKNTSTGISTAREYQMVWRHLAYRHALAENLEDGAEPLDDDSDLECELEVSPPVSAESVSEAAACVKVMVASRTLSESTPSSSTIEAPLTITVPVCHSSKTPSESSHSSNLMQGTNAIFPVTVQRQTLPTAPSTDGIEAKGLGGGNMASKRKRKAWSEEEDIQLRAAVQRFGEGNWANMAKGDNFPIKRSPTQLAQRWSILRKKDGTVNSGSVVTSTTYTTAEQLATRHSLSLALDMPFKKLTALGTTDQAKTSLNSSKIQVQRNATTTTTQSSLEPPHKQSILKGNPISNPGLKATAVAVGARIVSPSNMTSQLKVAQARNAVPATNISLAKPSTSTGLSSESEVQAHTGSSVSHVLPQSGRVPSQSSPAPSQSIAAITSPPSSSSTVKAASSTVSEKDKLVTPLVNKVPIKQEANTTDELRDSKPSPAPKETTSYELRDSKPSPTLKETVQNDEKLSQDKSMNIPVKESVPSIVASKGKEEVDDKGVPKKQVKSEDQGNNGSHDLDKEKGKNSINGSSQDQKVDEMQEDEKQENLQN</sequence>
<dbReference type="Proteomes" id="UP001341840">
    <property type="component" value="Unassembled WGS sequence"/>
</dbReference>
<dbReference type="EMBL" id="JASCZI010151369">
    <property type="protein sequence ID" value="MED6172382.1"/>
    <property type="molecule type" value="Genomic_DNA"/>
</dbReference>
<feature type="region of interest" description="Disordered" evidence="3">
    <location>
        <begin position="381"/>
        <end position="586"/>
    </location>
</feature>
<evidence type="ECO:0000256" key="3">
    <source>
        <dbReference type="SAM" id="MobiDB-lite"/>
    </source>
</evidence>
<evidence type="ECO:0000256" key="2">
    <source>
        <dbReference type="ARBA" id="ARBA00023242"/>
    </source>
</evidence>
<gene>
    <name evidence="6" type="ORF">PIB30_049592</name>
</gene>
<keyword evidence="2" id="KW-0539">Nucleus</keyword>
<protein>
    <submittedName>
        <fullName evidence="6">Uncharacterized protein</fullName>
    </submittedName>
</protein>
<dbReference type="PROSITE" id="PS50090">
    <property type="entry name" value="MYB_LIKE"/>
    <property type="match status" value="1"/>
</dbReference>
<evidence type="ECO:0000313" key="6">
    <source>
        <dbReference type="EMBL" id="MED6172382.1"/>
    </source>
</evidence>
<comment type="subcellular location">
    <subcellularLocation>
        <location evidence="1">Nucleus</location>
    </subcellularLocation>
</comment>
<feature type="domain" description="Myb-like" evidence="4">
    <location>
        <begin position="195"/>
        <end position="249"/>
    </location>
</feature>
<comment type="caution">
    <text evidence="6">The sequence shown here is derived from an EMBL/GenBank/DDBJ whole genome shotgun (WGS) entry which is preliminary data.</text>
</comment>
<organism evidence="6 7">
    <name type="scientific">Stylosanthes scabra</name>
    <dbReference type="NCBI Taxonomy" id="79078"/>
    <lineage>
        <taxon>Eukaryota</taxon>
        <taxon>Viridiplantae</taxon>
        <taxon>Streptophyta</taxon>
        <taxon>Embryophyta</taxon>
        <taxon>Tracheophyta</taxon>
        <taxon>Spermatophyta</taxon>
        <taxon>Magnoliopsida</taxon>
        <taxon>eudicotyledons</taxon>
        <taxon>Gunneridae</taxon>
        <taxon>Pentapetalae</taxon>
        <taxon>rosids</taxon>
        <taxon>fabids</taxon>
        <taxon>Fabales</taxon>
        <taxon>Fabaceae</taxon>
        <taxon>Papilionoideae</taxon>
        <taxon>50 kb inversion clade</taxon>
        <taxon>dalbergioids sensu lato</taxon>
        <taxon>Dalbergieae</taxon>
        <taxon>Pterocarpus clade</taxon>
        <taxon>Stylosanthes</taxon>
    </lineage>
</organism>
<dbReference type="PROSITE" id="PS51294">
    <property type="entry name" value="HTH_MYB"/>
    <property type="match status" value="1"/>
</dbReference>
<feature type="compositionally biased region" description="Polar residues" evidence="3">
    <location>
        <begin position="381"/>
        <end position="402"/>
    </location>
</feature>
<keyword evidence="7" id="KW-1185">Reference proteome</keyword>
<evidence type="ECO:0000256" key="1">
    <source>
        <dbReference type="ARBA" id="ARBA00004123"/>
    </source>
</evidence>
<dbReference type="Pfam" id="PF00249">
    <property type="entry name" value="Myb_DNA-binding"/>
    <property type="match status" value="1"/>
</dbReference>
<evidence type="ECO:0000313" key="7">
    <source>
        <dbReference type="Proteomes" id="UP001341840"/>
    </source>
</evidence>
<evidence type="ECO:0000259" key="5">
    <source>
        <dbReference type="PROSITE" id="PS51294"/>
    </source>
</evidence>
<feature type="compositionally biased region" description="Low complexity" evidence="3">
    <location>
        <begin position="411"/>
        <end position="443"/>
    </location>
</feature>
<proteinExistence type="predicted"/>
<dbReference type="SUPFAM" id="SSF46689">
    <property type="entry name" value="Homeodomain-like"/>
    <property type="match status" value="1"/>
</dbReference>
<dbReference type="PANTHER" id="PTHR47206">
    <property type="entry name" value="HOMEODOMAIN-LIKE SUPERFAMILY PROTEIN"/>
    <property type="match status" value="1"/>
</dbReference>
<dbReference type="InterPro" id="IPR017930">
    <property type="entry name" value="Myb_dom"/>
</dbReference>
<feature type="domain" description="HTH myb-type" evidence="5">
    <location>
        <begin position="195"/>
        <end position="253"/>
    </location>
</feature>
<feature type="region of interest" description="Disordered" evidence="3">
    <location>
        <begin position="177"/>
        <end position="201"/>
    </location>
</feature>
<dbReference type="Gene3D" id="1.10.10.60">
    <property type="entry name" value="Homeodomain-like"/>
    <property type="match status" value="1"/>
</dbReference>
<feature type="region of interest" description="Disordered" evidence="3">
    <location>
        <begin position="299"/>
        <end position="338"/>
    </location>
</feature>
<dbReference type="CDD" id="cd11660">
    <property type="entry name" value="SANT_TRF"/>
    <property type="match status" value="1"/>
</dbReference>